<sequence>MATVIKDLVEYIGINEGELKNFKNFKQLNFESDFHVPSEAPDIEQIVKVYANVDICKYEVIETPIGISLEGQKLTGYKLLVFGDINYKIQYIGDDENQVVQTFKHYIPFGVDIVLSQHFNNLSYITPYAFIEDIDAEQIANRYVCLNLTLLLIADIKA</sequence>
<dbReference type="Proteomes" id="UP000184310">
    <property type="component" value="Unassembled WGS sequence"/>
</dbReference>
<evidence type="ECO:0000313" key="3">
    <source>
        <dbReference type="Proteomes" id="UP000184310"/>
    </source>
</evidence>
<dbReference type="Pfam" id="PF12673">
    <property type="entry name" value="SipL"/>
    <property type="match status" value="1"/>
</dbReference>
<organism evidence="2 3">
    <name type="scientific">Clostridium cavendishii DSM 21758</name>
    <dbReference type="NCBI Taxonomy" id="1121302"/>
    <lineage>
        <taxon>Bacteria</taxon>
        <taxon>Bacillati</taxon>
        <taxon>Bacillota</taxon>
        <taxon>Clostridia</taxon>
        <taxon>Eubacteriales</taxon>
        <taxon>Clostridiaceae</taxon>
        <taxon>Clostridium</taxon>
    </lineage>
</organism>
<dbReference type="AlphaFoldDB" id="A0A1M6JHP4"/>
<accession>A0A1M6JHP4</accession>
<dbReference type="RefSeq" id="WP_072986676.1">
    <property type="nucleotide sequence ID" value="NZ_FQZB01000008.1"/>
</dbReference>
<evidence type="ECO:0000259" key="1">
    <source>
        <dbReference type="Pfam" id="PF12673"/>
    </source>
</evidence>
<feature type="domain" description="SipL SPOCS" evidence="1">
    <location>
        <begin position="42"/>
        <end position="137"/>
    </location>
</feature>
<proteinExistence type="predicted"/>
<evidence type="ECO:0000313" key="2">
    <source>
        <dbReference type="EMBL" id="SHJ46191.1"/>
    </source>
</evidence>
<name>A0A1M6JHP4_9CLOT</name>
<dbReference type="InterPro" id="IPR024300">
    <property type="entry name" value="SipL_SPOCS_dom"/>
</dbReference>
<keyword evidence="3" id="KW-1185">Reference proteome</keyword>
<dbReference type="OrthoDB" id="2971545at2"/>
<reference evidence="2 3" key="1">
    <citation type="submission" date="2016-11" db="EMBL/GenBank/DDBJ databases">
        <authorList>
            <person name="Jaros S."/>
            <person name="Januszkiewicz K."/>
            <person name="Wedrychowicz H."/>
        </authorList>
    </citation>
    <scope>NUCLEOTIDE SEQUENCE [LARGE SCALE GENOMIC DNA]</scope>
    <source>
        <strain evidence="2 3">DSM 21758</strain>
    </source>
</reference>
<gene>
    <name evidence="2" type="ORF">SAMN02745163_02034</name>
</gene>
<dbReference type="EMBL" id="FQZB01000008">
    <property type="protein sequence ID" value="SHJ46191.1"/>
    <property type="molecule type" value="Genomic_DNA"/>
</dbReference>
<dbReference type="STRING" id="1121302.SAMN02745163_02034"/>
<protein>
    <recommendedName>
        <fullName evidence="1">SipL SPOCS domain-containing protein</fullName>
    </recommendedName>
</protein>